<comment type="caution">
    <text evidence="2">The sequence shown here is derived from an EMBL/GenBank/DDBJ whole genome shotgun (WGS) entry which is preliminary data.</text>
</comment>
<evidence type="ECO:0000313" key="3">
    <source>
        <dbReference type="Proteomes" id="UP001341840"/>
    </source>
</evidence>
<evidence type="ECO:0000313" key="2">
    <source>
        <dbReference type="EMBL" id="MED6148140.1"/>
    </source>
</evidence>
<protein>
    <submittedName>
        <fullName evidence="2">Uncharacterized protein</fullName>
    </submittedName>
</protein>
<proteinExistence type="predicted"/>
<gene>
    <name evidence="2" type="ORF">PIB30_050331</name>
</gene>
<dbReference type="EMBL" id="JASCZI010090966">
    <property type="protein sequence ID" value="MED6148140.1"/>
    <property type="molecule type" value="Genomic_DNA"/>
</dbReference>
<dbReference type="Proteomes" id="UP001341840">
    <property type="component" value="Unassembled WGS sequence"/>
</dbReference>
<accession>A0ABU6THB9</accession>
<sequence length="155" mass="17646">MGPSLPSGHHRYGLPQDMYEIFTCGEQTMDHIAHEYIASRTSDDAIYRPLLQPHLDPAEQCQGFQYYHPSQQSYLPPSPQHYHTPSPQQQYYQSASQPSPIQPQHDDPSYHSAPKPSPHQIVRPRAQQPQRDRHPPPCGTSSHLHHRPAHGGDRA</sequence>
<reference evidence="2 3" key="1">
    <citation type="journal article" date="2023" name="Plants (Basel)">
        <title>Bridging the Gap: Combining Genomics and Transcriptomics Approaches to Understand Stylosanthes scabra, an Orphan Legume from the Brazilian Caatinga.</title>
        <authorList>
            <person name="Ferreira-Neto J.R.C."/>
            <person name="da Silva M.D."/>
            <person name="Binneck E."/>
            <person name="de Melo N.F."/>
            <person name="da Silva R.H."/>
            <person name="de Melo A.L.T.M."/>
            <person name="Pandolfi V."/>
            <person name="Bustamante F.O."/>
            <person name="Brasileiro-Vidal A.C."/>
            <person name="Benko-Iseppon A.M."/>
        </authorList>
    </citation>
    <scope>NUCLEOTIDE SEQUENCE [LARGE SCALE GENOMIC DNA]</scope>
    <source>
        <tissue evidence="2">Leaves</tissue>
    </source>
</reference>
<feature type="region of interest" description="Disordered" evidence="1">
    <location>
        <begin position="61"/>
        <end position="155"/>
    </location>
</feature>
<organism evidence="2 3">
    <name type="scientific">Stylosanthes scabra</name>
    <dbReference type="NCBI Taxonomy" id="79078"/>
    <lineage>
        <taxon>Eukaryota</taxon>
        <taxon>Viridiplantae</taxon>
        <taxon>Streptophyta</taxon>
        <taxon>Embryophyta</taxon>
        <taxon>Tracheophyta</taxon>
        <taxon>Spermatophyta</taxon>
        <taxon>Magnoliopsida</taxon>
        <taxon>eudicotyledons</taxon>
        <taxon>Gunneridae</taxon>
        <taxon>Pentapetalae</taxon>
        <taxon>rosids</taxon>
        <taxon>fabids</taxon>
        <taxon>Fabales</taxon>
        <taxon>Fabaceae</taxon>
        <taxon>Papilionoideae</taxon>
        <taxon>50 kb inversion clade</taxon>
        <taxon>dalbergioids sensu lato</taxon>
        <taxon>Dalbergieae</taxon>
        <taxon>Pterocarpus clade</taxon>
        <taxon>Stylosanthes</taxon>
    </lineage>
</organism>
<name>A0ABU6THB9_9FABA</name>
<evidence type="ECO:0000256" key="1">
    <source>
        <dbReference type="SAM" id="MobiDB-lite"/>
    </source>
</evidence>
<feature type="compositionally biased region" description="Low complexity" evidence="1">
    <location>
        <begin position="65"/>
        <end position="103"/>
    </location>
</feature>
<keyword evidence="3" id="KW-1185">Reference proteome</keyword>